<evidence type="ECO:0000256" key="2">
    <source>
        <dbReference type="ARBA" id="ARBA00022679"/>
    </source>
</evidence>
<dbReference type="EMBL" id="JAEAOA010001427">
    <property type="protein sequence ID" value="KAK3582195.1"/>
    <property type="molecule type" value="Genomic_DNA"/>
</dbReference>
<dbReference type="CDD" id="cd00085">
    <property type="entry name" value="HNHc"/>
    <property type="match status" value="1"/>
</dbReference>
<evidence type="ECO:0000313" key="9">
    <source>
        <dbReference type="Proteomes" id="UP001195483"/>
    </source>
</evidence>
<organism evidence="8 9">
    <name type="scientific">Potamilus streckersoni</name>
    <dbReference type="NCBI Taxonomy" id="2493646"/>
    <lineage>
        <taxon>Eukaryota</taxon>
        <taxon>Metazoa</taxon>
        <taxon>Spiralia</taxon>
        <taxon>Lophotrochozoa</taxon>
        <taxon>Mollusca</taxon>
        <taxon>Bivalvia</taxon>
        <taxon>Autobranchia</taxon>
        <taxon>Heteroconchia</taxon>
        <taxon>Palaeoheterodonta</taxon>
        <taxon>Unionida</taxon>
        <taxon>Unionoidea</taxon>
        <taxon>Unionidae</taxon>
        <taxon>Ambleminae</taxon>
        <taxon>Lampsilini</taxon>
        <taxon>Potamilus</taxon>
    </lineage>
</organism>
<evidence type="ECO:0000256" key="4">
    <source>
        <dbReference type="ARBA" id="ARBA00022723"/>
    </source>
</evidence>
<dbReference type="PROSITE" id="PS51918">
    <property type="entry name" value="RADICAL_SAM"/>
    <property type="match status" value="1"/>
</dbReference>
<name>A0AAE0VMJ1_9BIVA</name>
<dbReference type="InterPro" id="IPR001091">
    <property type="entry name" value="RM_Methyltransferase"/>
</dbReference>
<gene>
    <name evidence="8" type="ORF">CHS0354_023731</name>
</gene>
<dbReference type="GO" id="GO:0008270">
    <property type="term" value="F:zinc ion binding"/>
    <property type="evidence" value="ECO:0007669"/>
    <property type="project" value="InterPro"/>
</dbReference>
<dbReference type="InterPro" id="IPR003615">
    <property type="entry name" value="HNH_nuc"/>
</dbReference>
<dbReference type="PANTHER" id="PTHR11228">
    <property type="entry name" value="RADICAL SAM DOMAIN PROTEIN"/>
    <property type="match status" value="1"/>
</dbReference>
<keyword evidence="2" id="KW-0808">Transferase</keyword>
<dbReference type="InterPro" id="IPR002941">
    <property type="entry name" value="DNA_methylase_N4/N6"/>
</dbReference>
<dbReference type="SUPFAM" id="SSF53335">
    <property type="entry name" value="S-adenosyl-L-methionine-dependent methyltransferases"/>
    <property type="match status" value="1"/>
</dbReference>
<dbReference type="InterPro" id="IPR058240">
    <property type="entry name" value="rSAM_sf"/>
</dbReference>
<dbReference type="SFLD" id="SFLDS00029">
    <property type="entry name" value="Radical_SAM"/>
    <property type="match status" value="1"/>
</dbReference>
<comment type="caution">
    <text evidence="8">The sequence shown here is derived from an EMBL/GenBank/DDBJ whole genome shotgun (WGS) entry which is preliminary data.</text>
</comment>
<reference evidence="8" key="3">
    <citation type="submission" date="2023-05" db="EMBL/GenBank/DDBJ databases">
        <authorList>
            <person name="Smith C.H."/>
        </authorList>
    </citation>
    <scope>NUCLEOTIDE SEQUENCE</scope>
    <source>
        <strain evidence="8">CHS0354</strain>
        <tissue evidence="8">Mantle</tissue>
    </source>
</reference>
<evidence type="ECO:0000259" key="7">
    <source>
        <dbReference type="PROSITE" id="PS51918"/>
    </source>
</evidence>
<evidence type="ECO:0000313" key="8">
    <source>
        <dbReference type="EMBL" id="KAK3582195.1"/>
    </source>
</evidence>
<dbReference type="InterPro" id="IPR007197">
    <property type="entry name" value="rSAM"/>
</dbReference>
<dbReference type="Proteomes" id="UP001195483">
    <property type="component" value="Unassembled WGS sequence"/>
</dbReference>
<evidence type="ECO:0000256" key="1">
    <source>
        <dbReference type="ARBA" id="ARBA00022603"/>
    </source>
</evidence>
<reference evidence="8" key="2">
    <citation type="journal article" date="2021" name="Genome Biol. Evol.">
        <title>Developing a high-quality reference genome for a parasitic bivalve with doubly uniparental inheritance (Bivalvia: Unionida).</title>
        <authorList>
            <person name="Smith C.H."/>
        </authorList>
    </citation>
    <scope>NUCLEOTIDE SEQUENCE</scope>
    <source>
        <strain evidence="8">CHS0354</strain>
        <tissue evidence="8">Mantle</tissue>
    </source>
</reference>
<dbReference type="InterPro" id="IPR002711">
    <property type="entry name" value="HNH"/>
</dbReference>
<keyword evidence="5" id="KW-0408">Iron</keyword>
<dbReference type="InterPro" id="IPR050377">
    <property type="entry name" value="Radical_SAM_PqqE_MftC-like"/>
</dbReference>
<keyword evidence="3" id="KW-0949">S-adenosyl-L-methionine</keyword>
<evidence type="ECO:0000256" key="3">
    <source>
        <dbReference type="ARBA" id="ARBA00022691"/>
    </source>
</evidence>
<protein>
    <recommendedName>
        <fullName evidence="7">Radical SAM core domain-containing protein</fullName>
    </recommendedName>
</protein>
<reference evidence="8" key="1">
    <citation type="journal article" date="2021" name="Genome Biol. Evol.">
        <title>A High-Quality Reference Genome for a Parasitic Bivalve with Doubly Uniparental Inheritance (Bivalvia: Unionida).</title>
        <authorList>
            <person name="Smith C.H."/>
        </authorList>
    </citation>
    <scope>NUCLEOTIDE SEQUENCE</scope>
    <source>
        <strain evidence="8">CHS0354</strain>
    </source>
</reference>
<keyword evidence="4" id="KW-0479">Metal-binding</keyword>
<dbReference type="GO" id="GO:0004519">
    <property type="term" value="F:endonuclease activity"/>
    <property type="evidence" value="ECO:0007669"/>
    <property type="project" value="InterPro"/>
</dbReference>
<evidence type="ECO:0000256" key="5">
    <source>
        <dbReference type="ARBA" id="ARBA00023004"/>
    </source>
</evidence>
<dbReference type="CDD" id="cd21109">
    <property type="entry name" value="SPASM"/>
    <property type="match status" value="1"/>
</dbReference>
<dbReference type="GO" id="GO:0051536">
    <property type="term" value="F:iron-sulfur cluster binding"/>
    <property type="evidence" value="ECO:0007669"/>
    <property type="project" value="UniProtKB-KW"/>
</dbReference>
<dbReference type="InterPro" id="IPR029063">
    <property type="entry name" value="SAM-dependent_MTases_sf"/>
</dbReference>
<dbReference type="CDD" id="cd01335">
    <property type="entry name" value="Radical_SAM"/>
    <property type="match status" value="1"/>
</dbReference>
<dbReference type="Pfam" id="PF13186">
    <property type="entry name" value="SPASM"/>
    <property type="match status" value="1"/>
</dbReference>
<dbReference type="GO" id="GO:0032259">
    <property type="term" value="P:methylation"/>
    <property type="evidence" value="ECO:0007669"/>
    <property type="project" value="UniProtKB-KW"/>
</dbReference>
<accession>A0AAE0VMJ1</accession>
<dbReference type="PRINTS" id="PR00508">
    <property type="entry name" value="S21N4MTFRASE"/>
</dbReference>
<proteinExistence type="predicted"/>
<keyword evidence="1" id="KW-0489">Methyltransferase</keyword>
<dbReference type="Pfam" id="PF01844">
    <property type="entry name" value="HNH"/>
    <property type="match status" value="1"/>
</dbReference>
<dbReference type="PANTHER" id="PTHR11228:SF7">
    <property type="entry name" value="PQQA PEPTIDE CYCLASE"/>
    <property type="match status" value="1"/>
</dbReference>
<evidence type="ECO:0000256" key="6">
    <source>
        <dbReference type="ARBA" id="ARBA00023014"/>
    </source>
</evidence>
<dbReference type="SFLD" id="SFLDG01067">
    <property type="entry name" value="SPASM/twitch_domain_containing"/>
    <property type="match status" value="1"/>
</dbReference>
<dbReference type="SMART" id="SM00507">
    <property type="entry name" value="HNHc"/>
    <property type="match status" value="1"/>
</dbReference>
<dbReference type="GO" id="GO:0003677">
    <property type="term" value="F:DNA binding"/>
    <property type="evidence" value="ECO:0007669"/>
    <property type="project" value="InterPro"/>
</dbReference>
<dbReference type="InterPro" id="IPR023885">
    <property type="entry name" value="4Fe4S-binding_SPASM_dom"/>
</dbReference>
<dbReference type="GO" id="GO:0008170">
    <property type="term" value="F:N-methyltransferase activity"/>
    <property type="evidence" value="ECO:0007669"/>
    <property type="project" value="InterPro"/>
</dbReference>
<dbReference type="Gene3D" id="3.20.20.70">
    <property type="entry name" value="Aldolase class I"/>
    <property type="match status" value="1"/>
</dbReference>
<dbReference type="AlphaFoldDB" id="A0AAE0VMJ1"/>
<dbReference type="Gene3D" id="3.40.50.150">
    <property type="entry name" value="Vaccinia Virus protein VP39"/>
    <property type="match status" value="1"/>
</dbReference>
<sequence>MQIAIGVTDRCNAKCLMCNCWQEKNDYLTSADILRTLTELKEWLGSSFFFQIAGGEPLIFDGIYDIFRFCAKNDIVCKISTNGLNLNSEAVCKKIIDSGLRFLSVSIDSHKPEVHDEYRGIKGTFEKGMKGLAYLRKHSSMVLGISSIIMKPNAPHLKEFAEFLLSLDVDRFLFQPIRDYYENPTDVSKWKDYKYWPTDLDNLSRGIDYLIERKQAGEARLLNSVSDFELMRSYFTDPTCIINTRSCYLGYDTISVKPNGDVFLCDAYSPIGNIKHGSIQTFWSNAQATSLMEEMVGCDPPFNSKRTYSAPIGSKAAGTSFKDMWTWDDINEAYLDKMVDLFPALVHFIQSIGTLHSKAMMAYITYMTQRIIEMHRILKDTGSFYLHCDPTASHYLKLMLDEIFGKNNFRNEIVWCYRKWTNITSGFQKNHDVILYYVKSELHTFNNQPDPNAIKKHYEKGYHTNTIKTGESQLIVYDKAKAKEQINSKKYDKIIYREAKTNVNMPDWWGISILNSQSKERTGYPTQKPLALLHRIIKASSKPGDVVFDPFCGCATTCVAAQQLGRKWIGIDIEKQASKILVERLSDDAGLFKDFVHRTDIPQRTDLVIEPPSQSIKEKLFIAQRNCCNACGVEFEIRNLEIDHIIPKAKGGGDYFENYQLLCGSCNRIKGDRPMEYLRIKIRTRETLLKEKLTFGK</sequence>
<dbReference type="Pfam" id="PF04055">
    <property type="entry name" value="Radical_SAM"/>
    <property type="match status" value="1"/>
</dbReference>
<dbReference type="SUPFAM" id="SSF102114">
    <property type="entry name" value="Radical SAM enzymes"/>
    <property type="match status" value="1"/>
</dbReference>
<keyword evidence="9" id="KW-1185">Reference proteome</keyword>
<dbReference type="InterPro" id="IPR013785">
    <property type="entry name" value="Aldolase_TIM"/>
</dbReference>
<keyword evidence="6" id="KW-0411">Iron-sulfur</keyword>
<dbReference type="Gene3D" id="1.10.30.50">
    <property type="match status" value="1"/>
</dbReference>
<feature type="domain" description="Radical SAM core" evidence="7">
    <location>
        <begin position="1"/>
        <end position="220"/>
    </location>
</feature>
<dbReference type="Pfam" id="PF01555">
    <property type="entry name" value="N6_N4_Mtase"/>
    <property type="match status" value="1"/>
</dbReference>